<dbReference type="GO" id="GO:0042803">
    <property type="term" value="F:protein homodimerization activity"/>
    <property type="evidence" value="ECO:0007669"/>
    <property type="project" value="TreeGrafter"/>
</dbReference>
<dbReference type="Gene3D" id="1.10.10.570">
    <property type="entry name" value="Winged helix' DNA-binding domain. Chain C. Domain 1"/>
    <property type="match status" value="1"/>
</dbReference>
<reference evidence="5" key="1">
    <citation type="submission" date="2019-10" db="EMBL/GenBank/DDBJ databases">
        <authorList>
            <consortium name="DOE Joint Genome Institute"/>
            <person name="Kuo A."/>
            <person name="Miyauchi S."/>
            <person name="Kiss E."/>
            <person name="Drula E."/>
            <person name="Kohler A."/>
            <person name="Sanchez-Garcia M."/>
            <person name="Andreopoulos B."/>
            <person name="Barry K.W."/>
            <person name="Bonito G."/>
            <person name="Buee M."/>
            <person name="Carver A."/>
            <person name="Chen C."/>
            <person name="Cichocki N."/>
            <person name="Clum A."/>
            <person name="Culley D."/>
            <person name="Crous P.W."/>
            <person name="Fauchery L."/>
            <person name="Girlanda M."/>
            <person name="Hayes R."/>
            <person name="Keri Z."/>
            <person name="LaButti K."/>
            <person name="Lipzen A."/>
            <person name="Lombard V."/>
            <person name="Magnuson J."/>
            <person name="Maillard F."/>
            <person name="Morin E."/>
            <person name="Murat C."/>
            <person name="Nolan M."/>
            <person name="Ohm R."/>
            <person name="Pangilinan J."/>
            <person name="Pereira M."/>
            <person name="Perotto S."/>
            <person name="Peter M."/>
            <person name="Riley R."/>
            <person name="Sitrit Y."/>
            <person name="Stielow B."/>
            <person name="Szollosi G."/>
            <person name="Zifcakova L."/>
            <person name="Stursova M."/>
            <person name="Spatafora J.W."/>
            <person name="Tedersoo L."/>
            <person name="Vaario L.-M."/>
            <person name="Yamada A."/>
            <person name="Yan M."/>
            <person name="Wang P."/>
            <person name="Xu J."/>
            <person name="Bruns T."/>
            <person name="Baldrian P."/>
            <person name="Vilgalys R."/>
            <person name="Henrissat B."/>
            <person name="Grigoriev I.V."/>
            <person name="Hibbett D."/>
            <person name="Nagy L.G."/>
            <person name="Martin F.M."/>
        </authorList>
    </citation>
    <scope>NUCLEOTIDE SEQUENCE</scope>
    <source>
        <strain evidence="5">Prilba</strain>
    </source>
</reference>
<gene>
    <name evidence="5" type="ORF">DFH94DRAFT_795183</name>
</gene>
<dbReference type="Proteomes" id="UP000759537">
    <property type="component" value="Unassembled WGS sequence"/>
</dbReference>
<organism evidence="5 6">
    <name type="scientific">Russula ochroleuca</name>
    <dbReference type="NCBI Taxonomy" id="152965"/>
    <lineage>
        <taxon>Eukaryota</taxon>
        <taxon>Fungi</taxon>
        <taxon>Dikarya</taxon>
        <taxon>Basidiomycota</taxon>
        <taxon>Agaricomycotina</taxon>
        <taxon>Agaricomycetes</taxon>
        <taxon>Russulales</taxon>
        <taxon>Russulaceae</taxon>
        <taxon>Russula</taxon>
    </lineage>
</organism>
<dbReference type="GO" id="GO:0005198">
    <property type="term" value="F:structural molecule activity"/>
    <property type="evidence" value="ECO:0007669"/>
    <property type="project" value="TreeGrafter"/>
</dbReference>
<dbReference type="PANTHER" id="PTHR13149:SF0">
    <property type="entry name" value="VACUOLAR PROTEIN-SORTING-ASSOCIATED PROTEIN 25"/>
    <property type="match status" value="1"/>
</dbReference>
<evidence type="ECO:0000313" key="6">
    <source>
        <dbReference type="Proteomes" id="UP000759537"/>
    </source>
</evidence>
<evidence type="ECO:0000313" key="5">
    <source>
        <dbReference type="EMBL" id="KAF8475174.1"/>
    </source>
</evidence>
<feature type="compositionally biased region" description="Polar residues" evidence="4">
    <location>
        <begin position="21"/>
        <end position="32"/>
    </location>
</feature>
<dbReference type="GO" id="GO:0043328">
    <property type="term" value="P:protein transport to vacuole involved in ubiquitin-dependent protein catabolic process via the multivesicular body sorting pathway"/>
    <property type="evidence" value="ECO:0007669"/>
    <property type="project" value="TreeGrafter"/>
</dbReference>
<reference evidence="5" key="2">
    <citation type="journal article" date="2020" name="Nat. Commun.">
        <title>Large-scale genome sequencing of mycorrhizal fungi provides insights into the early evolution of symbiotic traits.</title>
        <authorList>
            <person name="Miyauchi S."/>
            <person name="Kiss E."/>
            <person name="Kuo A."/>
            <person name="Drula E."/>
            <person name="Kohler A."/>
            <person name="Sanchez-Garcia M."/>
            <person name="Morin E."/>
            <person name="Andreopoulos B."/>
            <person name="Barry K.W."/>
            <person name="Bonito G."/>
            <person name="Buee M."/>
            <person name="Carver A."/>
            <person name="Chen C."/>
            <person name="Cichocki N."/>
            <person name="Clum A."/>
            <person name="Culley D."/>
            <person name="Crous P.W."/>
            <person name="Fauchery L."/>
            <person name="Girlanda M."/>
            <person name="Hayes R.D."/>
            <person name="Keri Z."/>
            <person name="LaButti K."/>
            <person name="Lipzen A."/>
            <person name="Lombard V."/>
            <person name="Magnuson J."/>
            <person name="Maillard F."/>
            <person name="Murat C."/>
            <person name="Nolan M."/>
            <person name="Ohm R.A."/>
            <person name="Pangilinan J."/>
            <person name="Pereira M.F."/>
            <person name="Perotto S."/>
            <person name="Peter M."/>
            <person name="Pfister S."/>
            <person name="Riley R."/>
            <person name="Sitrit Y."/>
            <person name="Stielow J.B."/>
            <person name="Szollosi G."/>
            <person name="Zifcakova L."/>
            <person name="Stursova M."/>
            <person name="Spatafora J.W."/>
            <person name="Tedersoo L."/>
            <person name="Vaario L.M."/>
            <person name="Yamada A."/>
            <person name="Yan M."/>
            <person name="Wang P."/>
            <person name="Xu J."/>
            <person name="Bruns T."/>
            <person name="Baldrian P."/>
            <person name="Vilgalys R."/>
            <person name="Dunand C."/>
            <person name="Henrissat B."/>
            <person name="Grigoriev I.V."/>
            <person name="Hibbett D."/>
            <person name="Nagy L.G."/>
            <person name="Martin F.M."/>
        </authorList>
    </citation>
    <scope>NUCLEOTIDE SEQUENCE</scope>
    <source>
        <strain evidence="5">Prilba</strain>
    </source>
</reference>
<dbReference type="AlphaFoldDB" id="A0A9P5K2R1"/>
<sequence length="197" mass="21962">MGVASHLDSALTRHPIPHPPSSSLKPCHSQQPNAATQAAFTEQWMHLLLAYARHRGIFILRIEDAEVTGGGEWDEVLRNPRINRKLKSTQLADIIGTMVRMNLAVYEPPKQMRAVLLYWRLPEEWAEVLHEWATKTGQLNTILTFYEISNPPVPSAFSGAPESLLRSAIAILAKGGRAQLISISDGDGVRFFSRTTK</sequence>
<dbReference type="Pfam" id="PF05871">
    <property type="entry name" value="ESCRT-II"/>
    <property type="match status" value="1"/>
</dbReference>
<evidence type="ECO:0000256" key="1">
    <source>
        <dbReference type="ARBA" id="ARBA00009674"/>
    </source>
</evidence>
<dbReference type="InterPro" id="IPR036388">
    <property type="entry name" value="WH-like_DNA-bd_sf"/>
</dbReference>
<dbReference type="EMBL" id="WHVB01000016">
    <property type="protein sequence ID" value="KAF8475174.1"/>
    <property type="molecule type" value="Genomic_DNA"/>
</dbReference>
<comment type="similarity">
    <text evidence="1">Belongs to the VPS25 family.</text>
</comment>
<evidence type="ECO:0000256" key="4">
    <source>
        <dbReference type="SAM" id="MobiDB-lite"/>
    </source>
</evidence>
<keyword evidence="3" id="KW-0653">Protein transport</keyword>
<dbReference type="SUPFAM" id="SSF46785">
    <property type="entry name" value="Winged helix' DNA-binding domain"/>
    <property type="match status" value="2"/>
</dbReference>
<evidence type="ECO:0000256" key="2">
    <source>
        <dbReference type="ARBA" id="ARBA00022448"/>
    </source>
</evidence>
<name>A0A9P5K2R1_9AGAM</name>
<evidence type="ECO:0000256" key="3">
    <source>
        <dbReference type="ARBA" id="ARBA00022927"/>
    </source>
</evidence>
<comment type="caution">
    <text evidence="5">The sequence shown here is derived from an EMBL/GenBank/DDBJ whole genome shotgun (WGS) entry which is preliminary data.</text>
</comment>
<keyword evidence="2" id="KW-0813">Transport</keyword>
<dbReference type="OrthoDB" id="245150at2759"/>
<dbReference type="GO" id="GO:0000814">
    <property type="term" value="C:ESCRT II complex"/>
    <property type="evidence" value="ECO:0007669"/>
    <property type="project" value="InterPro"/>
</dbReference>
<dbReference type="PANTHER" id="PTHR13149">
    <property type="entry name" value="VACUOLAR PROTEIN SORTING-ASSOCIATED PROTEIN VPS25"/>
    <property type="match status" value="1"/>
</dbReference>
<dbReference type="InterPro" id="IPR014041">
    <property type="entry name" value="ESCRT-II_cplx_Vps25-sub_N"/>
</dbReference>
<keyword evidence="6" id="KW-1185">Reference proteome</keyword>
<feature type="region of interest" description="Disordered" evidence="4">
    <location>
        <begin position="1"/>
        <end position="32"/>
    </location>
</feature>
<dbReference type="Gene3D" id="1.10.10.10">
    <property type="entry name" value="Winged helix-like DNA-binding domain superfamily/Winged helix DNA-binding domain"/>
    <property type="match status" value="1"/>
</dbReference>
<accession>A0A9P5K2R1</accession>
<proteinExistence type="inferred from homology"/>
<protein>
    <submittedName>
        <fullName evidence="5">ESCRT-II complex vps25 subunit</fullName>
    </submittedName>
</protein>
<dbReference type="InterPro" id="IPR036390">
    <property type="entry name" value="WH_DNA-bd_sf"/>
</dbReference>
<dbReference type="InterPro" id="IPR008570">
    <property type="entry name" value="ESCRT-II_cplx_Vps25-sub"/>
</dbReference>